<accession>M3UPR6</accession>
<name>M3UPR6_ENTH1</name>
<dbReference type="Proteomes" id="UP000030781">
    <property type="component" value="Unassembled WGS sequence"/>
</dbReference>
<feature type="non-terminal residue" evidence="1">
    <location>
        <position position="1"/>
    </location>
</feature>
<evidence type="ECO:0000313" key="2">
    <source>
        <dbReference type="Proteomes" id="UP000030781"/>
    </source>
</evidence>
<gene>
    <name evidence="1" type="ORF">EHI8A_177000</name>
</gene>
<protein>
    <submittedName>
        <fullName evidence="1">Uncharacterized protein</fullName>
    </submittedName>
</protein>
<organism evidence="1 2">
    <name type="scientific">Entamoeba histolytica HM-1:IMSS-B</name>
    <dbReference type="NCBI Taxonomy" id="885319"/>
    <lineage>
        <taxon>Eukaryota</taxon>
        <taxon>Amoebozoa</taxon>
        <taxon>Evosea</taxon>
        <taxon>Archamoebae</taxon>
        <taxon>Mastigamoebida</taxon>
        <taxon>Entamoebidae</taxon>
        <taxon>Entamoeba</taxon>
    </lineage>
</organism>
<dbReference type="VEuPathDB" id="AmoebaDB:EHI8A_177000"/>
<reference evidence="1 2" key="1">
    <citation type="submission" date="2013-01" db="EMBL/GenBank/DDBJ databases">
        <authorList>
            <person name="Hannick L."/>
            <person name="Zafar N."/>
            <person name="Lorenzi H."/>
            <person name="Ali I.A."/>
            <person name="Petri W.P."/>
            <person name="Caler E."/>
        </authorList>
    </citation>
    <scope>NUCLEOTIDE SEQUENCE [LARGE SCALE GENOMIC DNA]</scope>
    <source>
        <strain evidence="2">HM3:IMSS-B</strain>
    </source>
</reference>
<feature type="non-terminal residue" evidence="1">
    <location>
        <position position="22"/>
    </location>
</feature>
<sequence>HVVRYADDFIITAATKELLTDE</sequence>
<dbReference type="AlphaFoldDB" id="M3UPR6"/>
<proteinExistence type="predicted"/>
<evidence type="ECO:0000313" key="1">
    <source>
        <dbReference type="EMBL" id="EMH76196.1"/>
    </source>
</evidence>
<dbReference type="EMBL" id="KB610405">
    <property type="protein sequence ID" value="EMH76196.1"/>
    <property type="molecule type" value="Genomic_DNA"/>
</dbReference>